<evidence type="ECO:0000256" key="1">
    <source>
        <dbReference type="SAM" id="Phobius"/>
    </source>
</evidence>
<comment type="caution">
    <text evidence="2">The sequence shown here is derived from an EMBL/GenBank/DDBJ whole genome shotgun (WGS) entry which is preliminary data.</text>
</comment>
<gene>
    <name evidence="2" type="ORF">JJB11_04185</name>
</gene>
<dbReference type="GO" id="GO:0005886">
    <property type="term" value="C:plasma membrane"/>
    <property type="evidence" value="ECO:0007669"/>
    <property type="project" value="TreeGrafter"/>
</dbReference>
<evidence type="ECO:0000313" key="2">
    <source>
        <dbReference type="EMBL" id="MBK6005282.1"/>
    </source>
</evidence>
<name>A0A934WLN3_9BURK</name>
<evidence type="ECO:0000313" key="3">
    <source>
        <dbReference type="Proteomes" id="UP000630528"/>
    </source>
</evidence>
<keyword evidence="1" id="KW-0812">Transmembrane</keyword>
<dbReference type="AlphaFoldDB" id="A0A934WLN3"/>
<dbReference type="Proteomes" id="UP000630528">
    <property type="component" value="Unassembled WGS sequence"/>
</dbReference>
<keyword evidence="1" id="KW-0472">Membrane</keyword>
<dbReference type="Pfam" id="PF05656">
    <property type="entry name" value="DUF805"/>
    <property type="match status" value="1"/>
</dbReference>
<keyword evidence="3" id="KW-1185">Reference proteome</keyword>
<keyword evidence="1" id="KW-1133">Transmembrane helix</keyword>
<reference evidence="2" key="2">
    <citation type="submission" date="2021-01" db="EMBL/GenBank/DDBJ databases">
        <authorList>
            <person name="Kang M."/>
        </authorList>
    </citation>
    <scope>NUCLEOTIDE SEQUENCE</scope>
    <source>
        <strain evidence="2">KACC 17527</strain>
    </source>
</reference>
<dbReference type="PANTHER" id="PTHR34980:SF2">
    <property type="entry name" value="INNER MEMBRANE PROTEIN YHAH-RELATED"/>
    <property type="match status" value="1"/>
</dbReference>
<feature type="transmembrane region" description="Helical" evidence="1">
    <location>
        <begin position="31"/>
        <end position="52"/>
    </location>
</feature>
<accession>A0A934WLN3</accession>
<protein>
    <submittedName>
        <fullName evidence="2">DUF805 domain-containing protein</fullName>
    </submittedName>
</protein>
<reference evidence="2" key="1">
    <citation type="journal article" date="2012" name="J. Microbiol. Biotechnol.">
        <title>Ramlibacter ginsenosidimutans sp. nov., with ginsenoside-converting activity.</title>
        <authorList>
            <person name="Wang L."/>
            <person name="An D.S."/>
            <person name="Kim S.G."/>
            <person name="Jin F.X."/>
            <person name="Kim S.C."/>
            <person name="Lee S.T."/>
            <person name="Im W.T."/>
        </authorList>
    </citation>
    <scope>NUCLEOTIDE SEQUENCE</scope>
    <source>
        <strain evidence="2">KACC 17527</strain>
    </source>
</reference>
<dbReference type="PANTHER" id="PTHR34980">
    <property type="entry name" value="INNER MEMBRANE PROTEIN-RELATED-RELATED"/>
    <property type="match status" value="1"/>
</dbReference>
<organism evidence="2 3">
    <name type="scientific">Ramlibacter ginsenosidimutans</name>
    <dbReference type="NCBI Taxonomy" id="502333"/>
    <lineage>
        <taxon>Bacteria</taxon>
        <taxon>Pseudomonadati</taxon>
        <taxon>Pseudomonadota</taxon>
        <taxon>Betaproteobacteria</taxon>
        <taxon>Burkholderiales</taxon>
        <taxon>Comamonadaceae</taxon>
        <taxon>Ramlibacter</taxon>
    </lineage>
</organism>
<sequence length="128" mass="14110">MEFKQAVQQAVMRCVRDKYADFSGRAGRAEFWYFMLAWFVVSAILGILHLHLLNMLLNLGLLIPGLAAGTRRLHDVNKSGWWQLVGLIPVVGFLLIVYWMAQPGTGPNAFGEVPVDIDDAAAMPPGAV</sequence>
<proteinExistence type="predicted"/>
<dbReference type="InterPro" id="IPR008523">
    <property type="entry name" value="DUF805"/>
</dbReference>
<dbReference type="EMBL" id="JAEPWM010000001">
    <property type="protein sequence ID" value="MBK6005282.1"/>
    <property type="molecule type" value="Genomic_DNA"/>
</dbReference>
<feature type="transmembrane region" description="Helical" evidence="1">
    <location>
        <begin position="81"/>
        <end position="101"/>
    </location>
</feature>
<dbReference type="RefSeq" id="WP_201166629.1">
    <property type="nucleotide sequence ID" value="NZ_JAEPWM010000001.1"/>
</dbReference>